<sequence length="245" mass="27101">MLTATYTLVALSVEQAHIRLSLLSFQKYVQSTLTRQQSLTLSQLEYACETLERLYQACHWRKVELYLIPALRQATERADQLLDELSRLNQSALAVVRRLKQNLVEGNRDDGEVLAICESMNSFCSALLHRLEKEEKELFAIARSAICGEAWFAIANKLLVHDAQMAEARRSGVDAALPDGTAGSDKGRGQAPESEPIAIVPRLAPPAGAVTQLDIVLPELQSDLRPELRQRALKRLSGQRAAGGE</sequence>
<feature type="coiled-coil region" evidence="1">
    <location>
        <begin position="71"/>
        <end position="102"/>
    </location>
</feature>
<dbReference type="EMBL" id="BMKG01000002">
    <property type="protein sequence ID" value="GGB88879.1"/>
    <property type="molecule type" value="Genomic_DNA"/>
</dbReference>
<evidence type="ECO:0000313" key="4">
    <source>
        <dbReference type="EMBL" id="GGB88879.1"/>
    </source>
</evidence>
<keyword evidence="5" id="KW-1185">Reference proteome</keyword>
<dbReference type="Proteomes" id="UP000622638">
    <property type="component" value="Unassembled WGS sequence"/>
</dbReference>
<evidence type="ECO:0000256" key="1">
    <source>
        <dbReference type="SAM" id="Coils"/>
    </source>
</evidence>
<feature type="region of interest" description="Disordered" evidence="2">
    <location>
        <begin position="172"/>
        <end position="193"/>
    </location>
</feature>
<dbReference type="InterPro" id="IPR012312">
    <property type="entry name" value="Hemerythrin-like"/>
</dbReference>
<accession>A0ABQ1K5K0</accession>
<organism evidence="4 5">
    <name type="scientific">Pseudoduganella buxea</name>
    <dbReference type="NCBI Taxonomy" id="1949069"/>
    <lineage>
        <taxon>Bacteria</taxon>
        <taxon>Pseudomonadati</taxon>
        <taxon>Pseudomonadota</taxon>
        <taxon>Betaproteobacteria</taxon>
        <taxon>Burkholderiales</taxon>
        <taxon>Oxalobacteraceae</taxon>
        <taxon>Telluria group</taxon>
        <taxon>Pseudoduganella</taxon>
    </lineage>
</organism>
<comment type="caution">
    <text evidence="4">The sequence shown here is derived from an EMBL/GenBank/DDBJ whole genome shotgun (WGS) entry which is preliminary data.</text>
</comment>
<evidence type="ECO:0000256" key="2">
    <source>
        <dbReference type="SAM" id="MobiDB-lite"/>
    </source>
</evidence>
<dbReference type="RefSeq" id="WP_188915887.1">
    <property type="nucleotide sequence ID" value="NZ_BMKG01000002.1"/>
</dbReference>
<proteinExistence type="predicted"/>
<dbReference type="Pfam" id="PF01814">
    <property type="entry name" value="Hemerythrin"/>
    <property type="match status" value="1"/>
</dbReference>
<reference evidence="5" key="1">
    <citation type="journal article" date="2019" name="Int. J. Syst. Evol. Microbiol.">
        <title>The Global Catalogue of Microorganisms (GCM) 10K type strain sequencing project: providing services to taxonomists for standard genome sequencing and annotation.</title>
        <authorList>
            <consortium name="The Broad Institute Genomics Platform"/>
            <consortium name="The Broad Institute Genome Sequencing Center for Infectious Disease"/>
            <person name="Wu L."/>
            <person name="Ma J."/>
        </authorList>
    </citation>
    <scope>NUCLEOTIDE SEQUENCE [LARGE SCALE GENOMIC DNA]</scope>
    <source>
        <strain evidence="5">CGMCC 1.15931</strain>
    </source>
</reference>
<dbReference type="Gene3D" id="1.20.120.520">
    <property type="entry name" value="nmb1532 protein domain like"/>
    <property type="match status" value="1"/>
</dbReference>
<gene>
    <name evidence="4" type="ORF">GCM10011572_08720</name>
</gene>
<keyword evidence="1" id="KW-0175">Coiled coil</keyword>
<evidence type="ECO:0000259" key="3">
    <source>
        <dbReference type="Pfam" id="PF01814"/>
    </source>
</evidence>
<evidence type="ECO:0000313" key="5">
    <source>
        <dbReference type="Proteomes" id="UP000622638"/>
    </source>
</evidence>
<name>A0ABQ1K5K0_9BURK</name>
<protein>
    <recommendedName>
        <fullName evidence="3">Hemerythrin-like domain-containing protein</fullName>
    </recommendedName>
</protein>
<feature type="domain" description="Hemerythrin-like" evidence="3">
    <location>
        <begin position="37"/>
        <end position="141"/>
    </location>
</feature>